<keyword evidence="1" id="KW-0732">Signal</keyword>
<dbReference type="Proteomes" id="UP000238274">
    <property type="component" value="Unassembled WGS sequence"/>
</dbReference>
<evidence type="ECO:0000256" key="1">
    <source>
        <dbReference type="SAM" id="SignalP"/>
    </source>
</evidence>
<proteinExistence type="predicted"/>
<reference evidence="2 3" key="1">
    <citation type="submission" date="2017-12" db="EMBL/GenBank/DDBJ databases">
        <title>Gene loss provides genomic basis for host adaptation in cereal stripe rust fungi.</title>
        <authorList>
            <person name="Xia C."/>
        </authorList>
    </citation>
    <scope>NUCLEOTIDE SEQUENCE [LARGE SCALE GENOMIC DNA]</scope>
    <source>
        <strain evidence="2 3">93TX-2</strain>
    </source>
</reference>
<evidence type="ECO:0000313" key="3">
    <source>
        <dbReference type="Proteomes" id="UP000238274"/>
    </source>
</evidence>
<protein>
    <submittedName>
        <fullName evidence="2">Uncharacterized protein</fullName>
    </submittedName>
</protein>
<dbReference type="VEuPathDB" id="FungiDB:PSHT_16338"/>
<gene>
    <name evidence="2" type="ORF">PSHT_16338</name>
</gene>
<organism evidence="2 3">
    <name type="scientific">Puccinia striiformis</name>
    <dbReference type="NCBI Taxonomy" id="27350"/>
    <lineage>
        <taxon>Eukaryota</taxon>
        <taxon>Fungi</taxon>
        <taxon>Dikarya</taxon>
        <taxon>Basidiomycota</taxon>
        <taxon>Pucciniomycotina</taxon>
        <taxon>Pucciniomycetes</taxon>
        <taxon>Pucciniales</taxon>
        <taxon>Pucciniaceae</taxon>
        <taxon>Puccinia</taxon>
    </lineage>
</organism>
<dbReference type="AlphaFoldDB" id="A0A2S4UAL8"/>
<dbReference type="EMBL" id="PKSM01000508">
    <property type="protein sequence ID" value="POV94241.1"/>
    <property type="molecule type" value="Genomic_DNA"/>
</dbReference>
<reference evidence="3" key="2">
    <citation type="journal article" date="2018" name="BMC Genomics">
        <title>Genomic insights into host adaptation between the wheat stripe rust pathogen (Puccinia striiformis f. sp. tritici) and the barley stripe rust pathogen (Puccinia striiformis f. sp. hordei).</title>
        <authorList>
            <person name="Xia C."/>
            <person name="Wang M."/>
            <person name="Yin C."/>
            <person name="Cornejo O.E."/>
            <person name="Hulbert S.H."/>
            <person name="Chen X."/>
        </authorList>
    </citation>
    <scope>NUCLEOTIDE SEQUENCE [LARGE SCALE GENOMIC DNA]</scope>
    <source>
        <strain evidence="3">93TX-2</strain>
    </source>
</reference>
<name>A0A2S4UAL8_9BASI</name>
<reference evidence="3" key="3">
    <citation type="journal article" date="2018" name="Mol. Plant Microbe Interact.">
        <title>Genome sequence resources for the wheat stripe rust pathogen (Puccinia striiformis f. sp. tritici) and the barley stripe rust pathogen (Puccinia striiformis f. sp. hordei).</title>
        <authorList>
            <person name="Xia C."/>
            <person name="Wang M."/>
            <person name="Yin C."/>
            <person name="Cornejo O.E."/>
            <person name="Hulbert S.H."/>
            <person name="Chen X."/>
        </authorList>
    </citation>
    <scope>NUCLEOTIDE SEQUENCE [LARGE SCALE GENOMIC DNA]</scope>
    <source>
        <strain evidence="3">93TX-2</strain>
    </source>
</reference>
<sequence>MLVVLTTLCVFLSSATQSLAWLPPGPNLVKTGHFQMGQTNVTFCYPRVTPDGVTILKPANKVESSTPVSLTPVRCNRFECRPPTSDPPELSSCKVITQTLLNNLTGSVTLPPPEPDLTVVEPPNRYITRQNPDSEHDYPLQLGLDFINIIEKCVLPHTGSKGGSCMFGS</sequence>
<feature type="signal peptide" evidence="1">
    <location>
        <begin position="1"/>
        <end position="20"/>
    </location>
</feature>
<keyword evidence="3" id="KW-1185">Reference proteome</keyword>
<dbReference type="VEuPathDB" id="FungiDB:PSTT_11572"/>
<evidence type="ECO:0000313" key="2">
    <source>
        <dbReference type="EMBL" id="POV94241.1"/>
    </source>
</evidence>
<feature type="chain" id="PRO_5015478086" evidence="1">
    <location>
        <begin position="21"/>
        <end position="169"/>
    </location>
</feature>
<comment type="caution">
    <text evidence="2">The sequence shown here is derived from an EMBL/GenBank/DDBJ whole genome shotgun (WGS) entry which is preliminary data.</text>
</comment>
<accession>A0A2S4UAL8</accession>